<name>A0ABY4AIN4_9BURK</name>
<dbReference type="InterPro" id="IPR036874">
    <property type="entry name" value="Carbonic_anhydrase_sf"/>
</dbReference>
<gene>
    <name evidence="7" type="ORF">DHf2319_12015</name>
</gene>
<dbReference type="InterPro" id="IPR006311">
    <property type="entry name" value="TAT_signal"/>
</dbReference>
<feature type="chain" id="PRO_5046446583" description="carbonic anhydrase" evidence="6">
    <location>
        <begin position="47"/>
        <end position="250"/>
    </location>
</feature>
<dbReference type="SUPFAM" id="SSF53056">
    <property type="entry name" value="beta-carbonic anhydrase, cab"/>
    <property type="match status" value="1"/>
</dbReference>
<organism evidence="7 8">
    <name type="scientific">Orrella daihaiensis</name>
    <dbReference type="NCBI Taxonomy" id="2782176"/>
    <lineage>
        <taxon>Bacteria</taxon>
        <taxon>Pseudomonadati</taxon>
        <taxon>Pseudomonadota</taxon>
        <taxon>Betaproteobacteria</taxon>
        <taxon>Burkholderiales</taxon>
        <taxon>Alcaligenaceae</taxon>
        <taxon>Orrella</taxon>
    </lineage>
</organism>
<keyword evidence="4" id="KW-0456">Lyase</keyword>
<dbReference type="InterPro" id="IPR001765">
    <property type="entry name" value="Carbonic_anhydrase"/>
</dbReference>
<dbReference type="SMART" id="SM00947">
    <property type="entry name" value="Pro_CA"/>
    <property type="match status" value="1"/>
</dbReference>
<comment type="catalytic activity">
    <reaction evidence="5">
        <text>hydrogencarbonate + H(+) = CO2 + H2O</text>
        <dbReference type="Rhea" id="RHEA:10748"/>
        <dbReference type="ChEBI" id="CHEBI:15377"/>
        <dbReference type="ChEBI" id="CHEBI:15378"/>
        <dbReference type="ChEBI" id="CHEBI:16526"/>
        <dbReference type="ChEBI" id="CHEBI:17544"/>
        <dbReference type="EC" id="4.2.1.1"/>
    </reaction>
</comment>
<dbReference type="PANTHER" id="PTHR11002:SF79">
    <property type="entry name" value="CARBONIC ANHYDRASE 2"/>
    <property type="match status" value="1"/>
</dbReference>
<keyword evidence="3" id="KW-0862">Zinc</keyword>
<reference evidence="7 8" key="1">
    <citation type="submission" date="2020-11" db="EMBL/GenBank/DDBJ databases">
        <title>Algicoccus daihaiensis sp.nov., isolated from Daihai Lake in Inner Mongolia.</title>
        <authorList>
            <person name="Kai J."/>
        </authorList>
    </citation>
    <scope>NUCLEOTIDE SEQUENCE [LARGE SCALE GENOMIC DNA]</scope>
    <source>
        <strain evidence="8">f23</strain>
    </source>
</reference>
<dbReference type="EC" id="4.2.1.1" evidence="2"/>
<sequence>MCISCNTKSVFTGETVASPARRSWLKAASAVSLAAPLSLGATAAFASSPPKPANVLTPDQALERLMQGNERYVSGKTEPVNFAKTRAALAGGQNPYACLVSCADSRIGPEYAFDEGRGDLFVTRVAGNFVNTDILASLEYGTAVLGAPLVMVLGHTSCGAIDATVKAVTQNASYPGHIQALTTALSPAVRQSQAAGAKDLVMAATLENVRLNVLQLQQSNPILAERVSMGQLKVVGGLYHLDTGKVEMVV</sequence>
<evidence type="ECO:0000256" key="4">
    <source>
        <dbReference type="ARBA" id="ARBA00023239"/>
    </source>
</evidence>
<evidence type="ECO:0000256" key="6">
    <source>
        <dbReference type="SAM" id="SignalP"/>
    </source>
</evidence>
<proteinExistence type="inferred from homology"/>
<keyword evidence="8" id="KW-1185">Reference proteome</keyword>
<evidence type="ECO:0000256" key="5">
    <source>
        <dbReference type="ARBA" id="ARBA00048348"/>
    </source>
</evidence>
<dbReference type="PROSITE" id="PS51318">
    <property type="entry name" value="TAT"/>
    <property type="match status" value="1"/>
</dbReference>
<evidence type="ECO:0000313" key="8">
    <source>
        <dbReference type="Proteomes" id="UP000831607"/>
    </source>
</evidence>
<dbReference type="PROSITE" id="PS00704">
    <property type="entry name" value="PROK_CO2_ANHYDRASE_1"/>
    <property type="match status" value="1"/>
</dbReference>
<dbReference type="EMBL" id="CP063982">
    <property type="protein sequence ID" value="UOD50151.1"/>
    <property type="molecule type" value="Genomic_DNA"/>
</dbReference>
<dbReference type="PANTHER" id="PTHR11002">
    <property type="entry name" value="CARBONIC ANHYDRASE"/>
    <property type="match status" value="1"/>
</dbReference>
<evidence type="ECO:0000256" key="3">
    <source>
        <dbReference type="ARBA" id="ARBA00022833"/>
    </source>
</evidence>
<comment type="similarity">
    <text evidence="1">Belongs to the beta-class carbonic anhydrase family.</text>
</comment>
<keyword evidence="6" id="KW-0732">Signal</keyword>
<feature type="signal peptide" evidence="6">
    <location>
        <begin position="1"/>
        <end position="46"/>
    </location>
</feature>
<dbReference type="RefSeq" id="WP_243478547.1">
    <property type="nucleotide sequence ID" value="NZ_CP063982.1"/>
</dbReference>
<dbReference type="Gene3D" id="3.40.1050.10">
    <property type="entry name" value="Carbonic anhydrase"/>
    <property type="match status" value="1"/>
</dbReference>
<evidence type="ECO:0000256" key="2">
    <source>
        <dbReference type="ARBA" id="ARBA00012925"/>
    </source>
</evidence>
<dbReference type="Pfam" id="PF00484">
    <property type="entry name" value="Pro_CA"/>
    <property type="match status" value="1"/>
</dbReference>
<accession>A0ABY4AIN4</accession>
<dbReference type="InterPro" id="IPR015892">
    <property type="entry name" value="Carbonic_anhydrase_CS"/>
</dbReference>
<evidence type="ECO:0000313" key="7">
    <source>
        <dbReference type="EMBL" id="UOD50151.1"/>
    </source>
</evidence>
<protein>
    <recommendedName>
        <fullName evidence="2">carbonic anhydrase</fullName>
        <ecNumber evidence="2">4.2.1.1</ecNumber>
    </recommendedName>
</protein>
<dbReference type="Proteomes" id="UP000831607">
    <property type="component" value="Chromosome"/>
</dbReference>
<dbReference type="CDD" id="cd03378">
    <property type="entry name" value="beta_CA_cladeC"/>
    <property type="match status" value="1"/>
</dbReference>
<evidence type="ECO:0000256" key="1">
    <source>
        <dbReference type="ARBA" id="ARBA00006217"/>
    </source>
</evidence>